<dbReference type="InterPro" id="IPR003018">
    <property type="entry name" value="GAF"/>
</dbReference>
<keyword evidence="12 14" id="KW-0472">Membrane</keyword>
<dbReference type="InterPro" id="IPR027417">
    <property type="entry name" value="P-loop_NTPase"/>
</dbReference>
<evidence type="ECO:0000256" key="2">
    <source>
        <dbReference type="ARBA" id="ARBA00004141"/>
    </source>
</evidence>
<evidence type="ECO:0000256" key="1">
    <source>
        <dbReference type="ARBA" id="ARBA00000085"/>
    </source>
</evidence>
<dbReference type="InterPro" id="IPR052023">
    <property type="entry name" value="Histidine_kinase_KdpD"/>
</dbReference>
<feature type="transmembrane region" description="Helical" evidence="14">
    <location>
        <begin position="398"/>
        <end position="415"/>
    </location>
</feature>
<dbReference type="Pfam" id="PF02702">
    <property type="entry name" value="KdpD"/>
    <property type="match status" value="1"/>
</dbReference>
<evidence type="ECO:0000256" key="3">
    <source>
        <dbReference type="ARBA" id="ARBA00012438"/>
    </source>
</evidence>
<evidence type="ECO:0000256" key="9">
    <source>
        <dbReference type="ARBA" id="ARBA00022840"/>
    </source>
</evidence>
<sequence>MENRPNPEVLLKKLHKETRGKLTVFLGSMAGVGKTFTMLKSAHDQQSEGKNIVIGWIETHGRAETEKLVTGLFKVAPLSVRYHENDLLEMDIDAILTLKPEIVLVDELAHTNVFGSRHVRRYQDVEELLEAGINVYTTVNIQHIESLNDVVAQITGIIVKETVPDYVLEEADTVQLIDIAPENLMQRLRDGKIYIPEQAKQALKNFFRQGNISALRELALRFTAQRVDKDLAEYMQDHHIEGPWPAAGRVMVCISGSPFSAQLIRAANRLATGLRSELLAVHIEAEKMDFPIGDKERDRIAKNMRLAEDLGAKTLTVVGQNLVDEMLMIARKQNVTAIVVGKPNHSKLLELFRGSIVDNIIRRSGDINVYVIPGTKETKNVRVNDFTPNSVALSYRQVCLSLSMVVFITVFGWWLKEQLEILNIAFLYILPVLFSALWWGKWASYLSAIVGILALDFYFIEPIMTFSVGDVRYIWSFVIFLLLSALIGGRTDKLRKESKQARQQEKSTRAVYEFSRDIVAVVNLEAIAKSLVRQAGETIERKILLLLPDDKGNISKQMQYDPQTGTVNETLRQITLHESESAVAAWVYKNKQAAGCSTDTLPGGTYMYVPIYSQETVFGVLGIDLAQQKLIPSERRLIDAWVRLAAVAMERVDLAEKARRTDLILEADKLRTALFNSISHELKTPLSAILGCVTTLLEADSVYNQQDRIELLSNIKDSSFRMERLIGNLLDTARMESGMMKLKSDWCDMEDIIGTTLRRLGDLLKNHKVTVDVEPNLPFVQGDCVLIEQVLVNLLDNAIKYSKKQTEIVIRVKKIQGAIEIAIMDQGVGIPIEDLENVFHKFYRVKQPKKVTGTGLGLSICKGIIEAHKGKITAVNRSLGGAMIVFTLPLPDKNKKSSN</sequence>
<dbReference type="CDD" id="cd00075">
    <property type="entry name" value="HATPase"/>
    <property type="match status" value="1"/>
</dbReference>
<evidence type="ECO:0000313" key="16">
    <source>
        <dbReference type="EMBL" id="SEJ41801.1"/>
    </source>
</evidence>
<feature type="transmembrane region" description="Helical" evidence="14">
    <location>
        <begin position="473"/>
        <end position="489"/>
    </location>
</feature>
<dbReference type="InterPro" id="IPR036890">
    <property type="entry name" value="HATPase_C_sf"/>
</dbReference>
<keyword evidence="7" id="KW-0547">Nucleotide-binding</keyword>
<evidence type="ECO:0000256" key="13">
    <source>
        <dbReference type="ARBA" id="ARBA00057300"/>
    </source>
</evidence>
<evidence type="ECO:0000256" key="7">
    <source>
        <dbReference type="ARBA" id="ARBA00022741"/>
    </source>
</evidence>
<dbReference type="PRINTS" id="PR00344">
    <property type="entry name" value="BCTRLSENSOR"/>
</dbReference>
<dbReference type="PANTHER" id="PTHR45569">
    <property type="entry name" value="SENSOR PROTEIN KDPD"/>
    <property type="match status" value="1"/>
</dbReference>
<dbReference type="Gene3D" id="3.40.50.620">
    <property type="entry name" value="HUPs"/>
    <property type="match status" value="1"/>
</dbReference>
<dbReference type="InterPro" id="IPR025201">
    <property type="entry name" value="KdpD_TM"/>
</dbReference>
<feature type="domain" description="Histidine kinase" evidence="15">
    <location>
        <begin position="677"/>
        <end position="892"/>
    </location>
</feature>
<comment type="catalytic activity">
    <reaction evidence="1">
        <text>ATP + protein L-histidine = ADP + protein N-phospho-L-histidine.</text>
        <dbReference type="EC" id="2.7.13.3"/>
    </reaction>
</comment>
<protein>
    <recommendedName>
        <fullName evidence="3">histidine kinase</fullName>
        <ecNumber evidence="3">2.7.13.3</ecNumber>
    </recommendedName>
</protein>
<evidence type="ECO:0000256" key="11">
    <source>
        <dbReference type="ARBA" id="ARBA00023012"/>
    </source>
</evidence>
<dbReference type="InterPro" id="IPR029016">
    <property type="entry name" value="GAF-like_dom_sf"/>
</dbReference>
<keyword evidence="8 16" id="KW-0418">Kinase</keyword>
<keyword evidence="17" id="KW-1185">Reference proteome</keyword>
<dbReference type="GO" id="GO:0005886">
    <property type="term" value="C:plasma membrane"/>
    <property type="evidence" value="ECO:0007669"/>
    <property type="project" value="TreeGrafter"/>
</dbReference>
<dbReference type="GO" id="GO:0000155">
    <property type="term" value="F:phosphorelay sensor kinase activity"/>
    <property type="evidence" value="ECO:0007669"/>
    <property type="project" value="InterPro"/>
</dbReference>
<dbReference type="AlphaFoldDB" id="A0A1H6YKI2"/>
<evidence type="ECO:0000256" key="4">
    <source>
        <dbReference type="ARBA" id="ARBA00022553"/>
    </source>
</evidence>
<dbReference type="InterPro" id="IPR014729">
    <property type="entry name" value="Rossmann-like_a/b/a_fold"/>
</dbReference>
<dbReference type="EMBL" id="FNZK01000007">
    <property type="protein sequence ID" value="SEJ41801.1"/>
    <property type="molecule type" value="Genomic_DNA"/>
</dbReference>
<dbReference type="SUPFAM" id="SSF52402">
    <property type="entry name" value="Adenine nucleotide alpha hydrolases-like"/>
    <property type="match status" value="1"/>
</dbReference>
<dbReference type="EC" id="2.7.13.3" evidence="3"/>
<dbReference type="InterPro" id="IPR036097">
    <property type="entry name" value="HisK_dim/P_sf"/>
</dbReference>
<dbReference type="Proteomes" id="UP000199662">
    <property type="component" value="Unassembled WGS sequence"/>
</dbReference>
<dbReference type="SUPFAM" id="SSF55874">
    <property type="entry name" value="ATPase domain of HSP90 chaperone/DNA topoisomerase II/histidine kinase"/>
    <property type="match status" value="1"/>
</dbReference>
<gene>
    <name evidence="16" type="ORF">SAMN05660742_10753</name>
</gene>
<dbReference type="STRING" id="84035.SAMN05660742_10753"/>
<organism evidence="16 17">
    <name type="scientific">Propionispira arboris</name>
    <dbReference type="NCBI Taxonomy" id="84035"/>
    <lineage>
        <taxon>Bacteria</taxon>
        <taxon>Bacillati</taxon>
        <taxon>Bacillota</taxon>
        <taxon>Negativicutes</taxon>
        <taxon>Selenomonadales</taxon>
        <taxon>Selenomonadaceae</taxon>
        <taxon>Propionispira</taxon>
    </lineage>
</organism>
<dbReference type="SUPFAM" id="SSF47384">
    <property type="entry name" value="Homodimeric domain of signal transducing histidine kinase"/>
    <property type="match status" value="1"/>
</dbReference>
<dbReference type="CDD" id="cd01987">
    <property type="entry name" value="USP_KdpD-like"/>
    <property type="match status" value="1"/>
</dbReference>
<evidence type="ECO:0000256" key="12">
    <source>
        <dbReference type="ARBA" id="ARBA00023136"/>
    </source>
</evidence>
<keyword evidence="9" id="KW-0067">ATP-binding</keyword>
<dbReference type="InterPro" id="IPR003852">
    <property type="entry name" value="Sig_transdc_His_kinase_KdpD_N"/>
</dbReference>
<dbReference type="InterPro" id="IPR004358">
    <property type="entry name" value="Sig_transdc_His_kin-like_C"/>
</dbReference>
<feature type="transmembrane region" description="Helical" evidence="14">
    <location>
        <begin position="421"/>
        <end position="439"/>
    </location>
</feature>
<comment type="function">
    <text evidence="13">Member of the two-component regulatory system KdpD/KdpE involved in the regulation of the kdp operon. KdpD may function as a membrane-associated protein kinase that phosphorylates KdpE in response to environmental signals.</text>
</comment>
<dbReference type="GO" id="GO:0005737">
    <property type="term" value="C:cytoplasm"/>
    <property type="evidence" value="ECO:0007669"/>
    <property type="project" value="UniProtKB-ARBA"/>
</dbReference>
<evidence type="ECO:0000313" key="17">
    <source>
        <dbReference type="Proteomes" id="UP000199662"/>
    </source>
</evidence>
<dbReference type="InterPro" id="IPR003661">
    <property type="entry name" value="HisK_dim/P_dom"/>
</dbReference>
<keyword evidence="11" id="KW-0902">Two-component regulatory system</keyword>
<dbReference type="PROSITE" id="PS50109">
    <property type="entry name" value="HIS_KIN"/>
    <property type="match status" value="1"/>
</dbReference>
<dbReference type="Pfam" id="PF13493">
    <property type="entry name" value="DUF4118"/>
    <property type="match status" value="1"/>
</dbReference>
<evidence type="ECO:0000256" key="8">
    <source>
        <dbReference type="ARBA" id="ARBA00022777"/>
    </source>
</evidence>
<dbReference type="GO" id="GO:0042802">
    <property type="term" value="F:identical protein binding"/>
    <property type="evidence" value="ECO:0007669"/>
    <property type="project" value="UniProtKB-ARBA"/>
</dbReference>
<dbReference type="FunFam" id="3.30.565.10:FF:000042">
    <property type="entry name" value="Two-component sensor histidine kinase KdpD"/>
    <property type="match status" value="1"/>
</dbReference>
<dbReference type="Pfam" id="PF13492">
    <property type="entry name" value="GAF_3"/>
    <property type="match status" value="1"/>
</dbReference>
<evidence type="ECO:0000256" key="14">
    <source>
        <dbReference type="SAM" id="Phobius"/>
    </source>
</evidence>
<dbReference type="Pfam" id="PF02518">
    <property type="entry name" value="HATPase_c"/>
    <property type="match status" value="1"/>
</dbReference>
<reference evidence="16 17" key="1">
    <citation type="submission" date="2016-10" db="EMBL/GenBank/DDBJ databases">
        <authorList>
            <person name="de Groot N.N."/>
        </authorList>
    </citation>
    <scope>NUCLEOTIDE SEQUENCE [LARGE SCALE GENOMIC DNA]</scope>
    <source>
        <strain evidence="16 17">DSM 2179</strain>
    </source>
</reference>
<feature type="transmembrane region" description="Helical" evidence="14">
    <location>
        <begin position="446"/>
        <end position="467"/>
    </location>
</feature>
<dbReference type="Gene3D" id="1.20.120.620">
    <property type="entry name" value="Backbone structure of the membrane domain of e. Coli histidine kinase receptor kdpd"/>
    <property type="match status" value="1"/>
</dbReference>
<comment type="subcellular location">
    <subcellularLocation>
        <location evidence="2">Membrane</location>
        <topology evidence="2">Multi-pass membrane protein</topology>
    </subcellularLocation>
</comment>
<evidence type="ECO:0000256" key="5">
    <source>
        <dbReference type="ARBA" id="ARBA00022679"/>
    </source>
</evidence>
<name>A0A1H6YKI2_9FIRM</name>
<dbReference type="FunFam" id="3.40.50.300:FF:000483">
    <property type="entry name" value="Sensor histidine kinase KdpD"/>
    <property type="match status" value="1"/>
</dbReference>
<keyword evidence="4" id="KW-0597">Phosphoprotein</keyword>
<dbReference type="Pfam" id="PF00582">
    <property type="entry name" value="Usp"/>
    <property type="match status" value="1"/>
</dbReference>
<dbReference type="PANTHER" id="PTHR45569:SF1">
    <property type="entry name" value="SENSOR PROTEIN KDPD"/>
    <property type="match status" value="1"/>
</dbReference>
<dbReference type="Pfam" id="PF00512">
    <property type="entry name" value="HisKA"/>
    <property type="match status" value="1"/>
</dbReference>
<proteinExistence type="predicted"/>
<keyword evidence="5" id="KW-0808">Transferase</keyword>
<dbReference type="Gene3D" id="3.30.565.10">
    <property type="entry name" value="Histidine kinase-like ATPase, C-terminal domain"/>
    <property type="match status" value="1"/>
</dbReference>
<dbReference type="RefSeq" id="WP_091830866.1">
    <property type="nucleotide sequence ID" value="NZ_FNZK01000007.1"/>
</dbReference>
<dbReference type="SUPFAM" id="SSF55781">
    <property type="entry name" value="GAF domain-like"/>
    <property type="match status" value="1"/>
</dbReference>
<dbReference type="InterPro" id="IPR003594">
    <property type="entry name" value="HATPase_dom"/>
</dbReference>
<dbReference type="Gene3D" id="3.40.50.300">
    <property type="entry name" value="P-loop containing nucleotide triphosphate hydrolases"/>
    <property type="match status" value="1"/>
</dbReference>
<evidence type="ECO:0000256" key="10">
    <source>
        <dbReference type="ARBA" id="ARBA00022989"/>
    </source>
</evidence>
<dbReference type="Gene3D" id="3.30.450.40">
    <property type="match status" value="1"/>
</dbReference>
<dbReference type="SMART" id="SM00388">
    <property type="entry name" value="HisKA"/>
    <property type="match status" value="1"/>
</dbReference>
<evidence type="ECO:0000259" key="15">
    <source>
        <dbReference type="PROSITE" id="PS50109"/>
    </source>
</evidence>
<dbReference type="SMART" id="SM00387">
    <property type="entry name" value="HATPase_c"/>
    <property type="match status" value="1"/>
</dbReference>
<keyword evidence="10 14" id="KW-1133">Transmembrane helix</keyword>
<keyword evidence="6 14" id="KW-0812">Transmembrane</keyword>
<evidence type="ECO:0000256" key="6">
    <source>
        <dbReference type="ARBA" id="ARBA00022692"/>
    </source>
</evidence>
<dbReference type="GO" id="GO:0005524">
    <property type="term" value="F:ATP binding"/>
    <property type="evidence" value="ECO:0007669"/>
    <property type="project" value="UniProtKB-KW"/>
</dbReference>
<dbReference type="Gene3D" id="1.10.287.130">
    <property type="match status" value="1"/>
</dbReference>
<dbReference type="CDD" id="cd00082">
    <property type="entry name" value="HisKA"/>
    <property type="match status" value="1"/>
</dbReference>
<accession>A0A1H6YKI2</accession>
<dbReference type="InterPro" id="IPR006016">
    <property type="entry name" value="UspA"/>
</dbReference>
<dbReference type="InterPro" id="IPR005467">
    <property type="entry name" value="His_kinase_dom"/>
</dbReference>
<dbReference type="InterPro" id="IPR038318">
    <property type="entry name" value="KdpD_sf"/>
</dbReference>